<dbReference type="Proteomes" id="UP001386955">
    <property type="component" value="Unassembled WGS sequence"/>
</dbReference>
<evidence type="ECO:0000313" key="1">
    <source>
        <dbReference type="EMBL" id="KAK7391457.1"/>
    </source>
</evidence>
<comment type="caution">
    <text evidence="1">The sequence shown here is derived from an EMBL/GenBank/DDBJ whole genome shotgun (WGS) entry which is preliminary data.</text>
</comment>
<gene>
    <name evidence="1" type="ORF">VNO78_19873</name>
</gene>
<dbReference type="AlphaFoldDB" id="A0AAN9S8W7"/>
<reference evidence="1 2" key="1">
    <citation type="submission" date="2024-01" db="EMBL/GenBank/DDBJ databases">
        <title>The genomes of 5 underutilized Papilionoideae crops provide insights into root nodulation and disease resistanc.</title>
        <authorList>
            <person name="Jiang F."/>
        </authorList>
    </citation>
    <scope>NUCLEOTIDE SEQUENCE [LARGE SCALE GENOMIC DNA]</scope>
    <source>
        <strain evidence="1">DUOXIRENSHENG_FW03</strain>
        <tissue evidence="1">Leaves</tissue>
    </source>
</reference>
<accession>A0AAN9S8W7</accession>
<protein>
    <submittedName>
        <fullName evidence="1">Uncharacterized protein</fullName>
    </submittedName>
</protein>
<dbReference type="EMBL" id="JAYMYS010000005">
    <property type="protein sequence ID" value="KAK7391457.1"/>
    <property type="molecule type" value="Genomic_DNA"/>
</dbReference>
<proteinExistence type="predicted"/>
<evidence type="ECO:0000313" key="2">
    <source>
        <dbReference type="Proteomes" id="UP001386955"/>
    </source>
</evidence>
<organism evidence="1 2">
    <name type="scientific">Psophocarpus tetragonolobus</name>
    <name type="common">Winged bean</name>
    <name type="synonym">Dolichos tetragonolobus</name>
    <dbReference type="NCBI Taxonomy" id="3891"/>
    <lineage>
        <taxon>Eukaryota</taxon>
        <taxon>Viridiplantae</taxon>
        <taxon>Streptophyta</taxon>
        <taxon>Embryophyta</taxon>
        <taxon>Tracheophyta</taxon>
        <taxon>Spermatophyta</taxon>
        <taxon>Magnoliopsida</taxon>
        <taxon>eudicotyledons</taxon>
        <taxon>Gunneridae</taxon>
        <taxon>Pentapetalae</taxon>
        <taxon>rosids</taxon>
        <taxon>fabids</taxon>
        <taxon>Fabales</taxon>
        <taxon>Fabaceae</taxon>
        <taxon>Papilionoideae</taxon>
        <taxon>50 kb inversion clade</taxon>
        <taxon>NPAAA clade</taxon>
        <taxon>indigoferoid/millettioid clade</taxon>
        <taxon>Phaseoleae</taxon>
        <taxon>Psophocarpus</taxon>
    </lineage>
</organism>
<sequence>MGTSWLFQWLRDLRYGAKPFSKICNQCGTIMEDMDNKLQAQQCLNAMVNLHDEVGIWLDAVGEECGWRYEEVKEALPHMGELEKDIGPIEMFRSQLDGAGSVILVGRSSPEGRFGQCKVGARLITPMAGRVSDSGWMIDSFVSLFEVGALQHNLVGGCNPDFVPDSQQCDEDHKEYSYTIGKPHSLRKLLNIPRVFSALTVVQPTQSRVKNGRGSRSWGFLLSIQLENFMMYLFGHANEETRAVNNSARGDHGSLGASNTDLEEMNVQTWVEMESRDRRWVSNNQVEPR</sequence>
<name>A0AAN9S8W7_PSOTE</name>
<keyword evidence="2" id="KW-1185">Reference proteome</keyword>